<dbReference type="OrthoDB" id="1094388at2"/>
<dbReference type="AlphaFoldDB" id="W0EVU3"/>
<reference evidence="1 2" key="1">
    <citation type="submission" date="2013-12" db="EMBL/GenBank/DDBJ databases">
        <authorList>
            <consortium name="DOE Joint Genome Institute"/>
            <person name="Eisen J."/>
            <person name="Huntemann M."/>
            <person name="Han J."/>
            <person name="Chen A."/>
            <person name="Kyrpides N."/>
            <person name="Mavromatis K."/>
            <person name="Markowitz V."/>
            <person name="Palaniappan K."/>
            <person name="Ivanova N."/>
            <person name="Schaumberg A."/>
            <person name="Pati A."/>
            <person name="Liolios K."/>
            <person name="Nordberg H.P."/>
            <person name="Cantor M.N."/>
            <person name="Hua S.X."/>
            <person name="Woyke T."/>
        </authorList>
    </citation>
    <scope>NUCLEOTIDE SEQUENCE [LARGE SCALE GENOMIC DNA]</scope>
    <source>
        <strain evidence="2">DSM 18177</strain>
    </source>
</reference>
<dbReference type="EMBL" id="CP007034">
    <property type="protein sequence ID" value="AHF13329.1"/>
    <property type="molecule type" value="Genomic_DNA"/>
</dbReference>
<organism evidence="1 2">
    <name type="scientific">Barnesiella viscericola DSM 18177</name>
    <dbReference type="NCBI Taxonomy" id="880074"/>
    <lineage>
        <taxon>Bacteria</taxon>
        <taxon>Pseudomonadati</taxon>
        <taxon>Bacteroidota</taxon>
        <taxon>Bacteroidia</taxon>
        <taxon>Bacteroidales</taxon>
        <taxon>Barnesiellaceae</taxon>
        <taxon>Barnesiella</taxon>
    </lineage>
</organism>
<name>W0EVU3_9BACT</name>
<protein>
    <submittedName>
        <fullName evidence="1">Uncharacterized protein</fullName>
    </submittedName>
</protein>
<keyword evidence="2" id="KW-1185">Reference proteome</keyword>
<sequence>MDILTMKGCLSSFQKNSDDFLKFALSFIIHPKGIYRVVGRRLWDDYHLEFSEFNPQKDLDEIPQCLFIISMLQDYGNPETRLPKLLPLIESDSTRVRNVIMNRLVPYLDDYMGHVIKVFDKLNINNEHVIKIRKYYDQRVDAIEKRRAIKELSPKYSYVIEYKEAMNTQKLYWQQQMKEAEKNNESFLNNIMTKVLLARGGGWRDDSGNIQHLGCIKISVPSRQLVQSMTPMEQNEWINELLKDWNETAGNN</sequence>
<dbReference type="KEGG" id="bvs:BARVI_11935"/>
<dbReference type="Proteomes" id="UP000018901">
    <property type="component" value="Chromosome"/>
</dbReference>
<accession>W0EVU3</accession>
<evidence type="ECO:0000313" key="1">
    <source>
        <dbReference type="EMBL" id="AHF13329.1"/>
    </source>
</evidence>
<dbReference type="STRING" id="880074.BARVI_11935"/>
<dbReference type="HOGENOM" id="CLU_1101185_0_0_10"/>
<evidence type="ECO:0000313" key="2">
    <source>
        <dbReference type="Proteomes" id="UP000018901"/>
    </source>
</evidence>
<dbReference type="GeneID" id="90530090"/>
<gene>
    <name evidence="1" type="ORF">BARVI_11935</name>
</gene>
<dbReference type="RefSeq" id="WP_025279404.1">
    <property type="nucleotide sequence ID" value="NZ_CP007034.1"/>
</dbReference>
<proteinExistence type="predicted"/>